<dbReference type="NCBIfam" id="TIGR01634">
    <property type="entry name" value="tail_P2_I"/>
    <property type="match status" value="1"/>
</dbReference>
<dbReference type="InterPro" id="IPR006521">
    <property type="entry name" value="Tail_protein_I"/>
</dbReference>
<reference evidence="1 2" key="1">
    <citation type="submission" date="2019-11" db="EMBL/GenBank/DDBJ databases">
        <title>Phenotypic characterization of an OXA-22 and OXA-60 co-producing Ralstonia pickettii clinical strain.</title>
        <authorList>
            <person name="He F."/>
        </authorList>
    </citation>
    <scope>NUCLEOTIDE SEQUENCE [LARGE SCALE GENOMIC DNA]</scope>
    <source>
        <strain evidence="1 2">PSLESD1</strain>
    </source>
</reference>
<dbReference type="Pfam" id="PF09684">
    <property type="entry name" value="Tail_P2_I"/>
    <property type="match status" value="1"/>
</dbReference>
<dbReference type="RefSeq" id="WP_367875610.1">
    <property type="nucleotide sequence ID" value="NZ_WJYN01000004.1"/>
</dbReference>
<dbReference type="Proteomes" id="UP000441032">
    <property type="component" value="Unassembled WGS sequence"/>
</dbReference>
<dbReference type="AlphaFoldDB" id="A0A7X2HN63"/>
<organism evidence="1 2">
    <name type="scientific">Ralstonia pickettii</name>
    <name type="common">Burkholderia pickettii</name>
    <dbReference type="NCBI Taxonomy" id="329"/>
    <lineage>
        <taxon>Bacteria</taxon>
        <taxon>Pseudomonadati</taxon>
        <taxon>Pseudomonadota</taxon>
        <taxon>Betaproteobacteria</taxon>
        <taxon>Burkholderiales</taxon>
        <taxon>Burkholderiaceae</taxon>
        <taxon>Ralstonia</taxon>
    </lineage>
</organism>
<evidence type="ECO:0000313" key="2">
    <source>
        <dbReference type="Proteomes" id="UP000441032"/>
    </source>
</evidence>
<proteinExistence type="predicted"/>
<dbReference type="EMBL" id="WJYN01000004">
    <property type="protein sequence ID" value="MRS99476.1"/>
    <property type="molecule type" value="Genomic_DNA"/>
</dbReference>
<evidence type="ECO:0000313" key="1">
    <source>
        <dbReference type="EMBL" id="MRS99476.1"/>
    </source>
</evidence>
<sequence>MRSLLPPNASELERNATAVAGVISDLPVPLRTLVDPDTIPAHLLPWLAWHLGIETWKDYWPEQVKRARVRSAISIARKKGTAAAVREVVASFGANIALREWWQMEPKGRPYTFDLVMTVSARDGTPPTAEFIGDIVAEINRTKPVRAHYTFTQGFNQAGGIGISAAIRPALFTRLSLSDV</sequence>
<accession>A0A7X2HN63</accession>
<protein>
    <submittedName>
        <fullName evidence="1">Phage tail protein I</fullName>
    </submittedName>
</protein>
<comment type="caution">
    <text evidence="1">The sequence shown here is derived from an EMBL/GenBank/DDBJ whole genome shotgun (WGS) entry which is preliminary data.</text>
</comment>
<name>A0A7X2HN63_RALPI</name>
<gene>
    <name evidence="1" type="ORF">GJQ57_12560</name>
</gene>